<dbReference type="AlphaFoldDB" id="A0A919E3X0"/>
<dbReference type="InterPro" id="IPR001375">
    <property type="entry name" value="Peptidase_S9_cat"/>
</dbReference>
<evidence type="ECO:0000259" key="2">
    <source>
        <dbReference type="Pfam" id="PF00326"/>
    </source>
</evidence>
<dbReference type="PANTHER" id="PTHR42776:SF27">
    <property type="entry name" value="DIPEPTIDYL PEPTIDASE FAMILY MEMBER 6"/>
    <property type="match status" value="1"/>
</dbReference>
<accession>A0A919E3X0</accession>
<dbReference type="GO" id="GO:0006508">
    <property type="term" value="P:proteolysis"/>
    <property type="evidence" value="ECO:0007669"/>
    <property type="project" value="InterPro"/>
</dbReference>
<evidence type="ECO:0000313" key="3">
    <source>
        <dbReference type="EMBL" id="GHF11371.1"/>
    </source>
</evidence>
<keyword evidence="4" id="KW-1185">Reference proteome</keyword>
<dbReference type="Proteomes" id="UP000630923">
    <property type="component" value="Unassembled WGS sequence"/>
</dbReference>
<organism evidence="3 4">
    <name type="scientific">Kordiimonas sediminis</name>
    <dbReference type="NCBI Taxonomy" id="1735581"/>
    <lineage>
        <taxon>Bacteria</taxon>
        <taxon>Pseudomonadati</taxon>
        <taxon>Pseudomonadota</taxon>
        <taxon>Alphaproteobacteria</taxon>
        <taxon>Kordiimonadales</taxon>
        <taxon>Kordiimonadaceae</taxon>
        <taxon>Kordiimonas</taxon>
    </lineage>
</organism>
<dbReference type="EMBL" id="BNCI01000001">
    <property type="protein sequence ID" value="GHF11371.1"/>
    <property type="molecule type" value="Genomic_DNA"/>
</dbReference>
<dbReference type="Gene3D" id="3.40.50.1820">
    <property type="entry name" value="alpha/beta hydrolase"/>
    <property type="match status" value="1"/>
</dbReference>
<dbReference type="InterPro" id="IPR029058">
    <property type="entry name" value="AB_hydrolase_fold"/>
</dbReference>
<comment type="caution">
    <text evidence="3">The sequence shown here is derived from an EMBL/GenBank/DDBJ whole genome shotgun (WGS) entry which is preliminary data.</text>
</comment>
<feature type="domain" description="Peptidase S9 prolyl oligopeptidase catalytic" evidence="2">
    <location>
        <begin position="449"/>
        <end position="657"/>
    </location>
</feature>
<dbReference type="SUPFAM" id="SSF53474">
    <property type="entry name" value="alpha/beta-Hydrolases"/>
    <property type="match status" value="1"/>
</dbReference>
<proteinExistence type="predicted"/>
<evidence type="ECO:0000313" key="4">
    <source>
        <dbReference type="Proteomes" id="UP000630923"/>
    </source>
</evidence>
<keyword evidence="1" id="KW-0378">Hydrolase</keyword>
<name>A0A919E3X0_9PROT</name>
<dbReference type="SUPFAM" id="SSF82171">
    <property type="entry name" value="DPP6 N-terminal domain-like"/>
    <property type="match status" value="1"/>
</dbReference>
<reference evidence="3" key="1">
    <citation type="journal article" date="2014" name="Int. J. Syst. Evol. Microbiol.">
        <title>Complete genome sequence of Corynebacterium casei LMG S-19264T (=DSM 44701T), isolated from a smear-ripened cheese.</title>
        <authorList>
            <consortium name="US DOE Joint Genome Institute (JGI-PGF)"/>
            <person name="Walter F."/>
            <person name="Albersmeier A."/>
            <person name="Kalinowski J."/>
            <person name="Ruckert C."/>
        </authorList>
    </citation>
    <scope>NUCLEOTIDE SEQUENCE</scope>
    <source>
        <strain evidence="3">KCTC 42590</strain>
    </source>
</reference>
<protein>
    <submittedName>
        <fullName evidence="3">Peptidase S9</fullName>
    </submittedName>
</protein>
<evidence type="ECO:0000256" key="1">
    <source>
        <dbReference type="ARBA" id="ARBA00022801"/>
    </source>
</evidence>
<dbReference type="Pfam" id="PF00326">
    <property type="entry name" value="Peptidase_S9"/>
    <property type="match status" value="1"/>
</dbReference>
<reference evidence="3" key="2">
    <citation type="submission" date="2020-09" db="EMBL/GenBank/DDBJ databases">
        <authorList>
            <person name="Sun Q."/>
            <person name="Kim S."/>
        </authorList>
    </citation>
    <scope>NUCLEOTIDE SEQUENCE</scope>
    <source>
        <strain evidence="3">KCTC 42590</strain>
    </source>
</reference>
<gene>
    <name evidence="3" type="ORF">GCM10017044_01400</name>
</gene>
<dbReference type="PANTHER" id="PTHR42776">
    <property type="entry name" value="SERINE PEPTIDASE S9 FAMILY MEMBER"/>
    <property type="match status" value="1"/>
</dbReference>
<dbReference type="GO" id="GO:0004252">
    <property type="term" value="F:serine-type endopeptidase activity"/>
    <property type="evidence" value="ECO:0007669"/>
    <property type="project" value="TreeGrafter"/>
</dbReference>
<sequence>MGQAEEPSGHAAAELAAAASVDDRPQPNLPLLEALVAHSPVSSVTLSDNGTYVAALVRKGDDQRLAVWNPDEGIDLGVITELTREDVRWMSWVGPSVLLICRQDESIWTFNAQVAVLRPLLDADQANRTGVSLVSSVANDNDRILMQWSSGSRASYPGVYRVDLSSGEITEMETPRQPVFIWWGTRDGDIVLGTGIAGRKKMLFVRDDGIGGNTDVLEGQSFKPAADEMRWRKLVEWDVFDDPYFEVQHVNPDGKTAIVLSAHDSDTAELWRYDLTNGKYLSRLASDQTYDIAGAIIDPASGAYAGVHLRTFGPEQRLGQPAWQQYQAAIEAAIKEPGIRFIGGSRDGRYLVVRTQPIHTHPRYYRLNRRTLEIVPFWPYEQNTSPLLAANAILQTEVWIDRAVSERRKRGDMVRRPMQAILTTASGQKSDKAVVLIHGGPVKRVQSQFNPLVSWLALNGYTVLQPNFIGSSGYGESWRRAGYGEWGGRMQRDVRIALMWMHENGYASTDSLCVAGGSYGGYAALMSAAVDSDLITCAASYNGVTSVPLLLEYLATGRFSMQTLPRIRGKNSDRKLRHLSPIAVAKDIKVPVLMLHATLDQNVPYVQGRLMADILNRRDKDHTFITLEGAGHTLIRAQDRRVYFGELLDFLNQYTNESPENP</sequence>
<dbReference type="RefSeq" id="WP_191249644.1">
    <property type="nucleotide sequence ID" value="NZ_BNCI01000001.1"/>
</dbReference>